<feature type="compositionally biased region" description="Low complexity" evidence="1">
    <location>
        <begin position="1"/>
        <end position="20"/>
    </location>
</feature>
<proteinExistence type="predicted"/>
<keyword evidence="4" id="KW-1185">Reference proteome</keyword>
<protein>
    <submittedName>
        <fullName evidence="3">Uncharacterized protein</fullName>
    </submittedName>
</protein>
<gene>
    <name evidence="3" type="ORF">CEURO_LOCUS12927</name>
</gene>
<accession>A0A9P0Z9T6</accession>
<keyword evidence="2" id="KW-1133">Transmembrane helix</keyword>
<organism evidence="3 4">
    <name type="scientific">Cuscuta europaea</name>
    <name type="common">European dodder</name>
    <dbReference type="NCBI Taxonomy" id="41803"/>
    <lineage>
        <taxon>Eukaryota</taxon>
        <taxon>Viridiplantae</taxon>
        <taxon>Streptophyta</taxon>
        <taxon>Embryophyta</taxon>
        <taxon>Tracheophyta</taxon>
        <taxon>Spermatophyta</taxon>
        <taxon>Magnoliopsida</taxon>
        <taxon>eudicotyledons</taxon>
        <taxon>Gunneridae</taxon>
        <taxon>Pentapetalae</taxon>
        <taxon>asterids</taxon>
        <taxon>lamiids</taxon>
        <taxon>Solanales</taxon>
        <taxon>Convolvulaceae</taxon>
        <taxon>Cuscuteae</taxon>
        <taxon>Cuscuta</taxon>
        <taxon>Cuscuta subgen. Cuscuta</taxon>
    </lineage>
</organism>
<feature type="compositionally biased region" description="Basic and acidic residues" evidence="1">
    <location>
        <begin position="55"/>
        <end position="66"/>
    </location>
</feature>
<evidence type="ECO:0000313" key="3">
    <source>
        <dbReference type="EMBL" id="CAH9094888.1"/>
    </source>
</evidence>
<feature type="transmembrane region" description="Helical" evidence="2">
    <location>
        <begin position="166"/>
        <end position="194"/>
    </location>
</feature>
<dbReference type="Proteomes" id="UP001152484">
    <property type="component" value="Unassembled WGS sequence"/>
</dbReference>
<dbReference type="EMBL" id="CAMAPE010000032">
    <property type="protein sequence ID" value="CAH9094888.1"/>
    <property type="molecule type" value="Genomic_DNA"/>
</dbReference>
<keyword evidence="2" id="KW-0472">Membrane</keyword>
<feature type="region of interest" description="Disordered" evidence="1">
    <location>
        <begin position="1"/>
        <end position="67"/>
    </location>
</feature>
<feature type="compositionally biased region" description="Basic and acidic residues" evidence="1">
    <location>
        <begin position="31"/>
        <end position="44"/>
    </location>
</feature>
<sequence length="204" mass="21941">MDLNAFAALKKQKAKAPGQKEPTKQKPLGEFLKKGSEPSEEAAKRKAAGKAPIPEGKRQKKGDAGKKAPPVLVVDEHFASEFSAQMATTAPRLPSGQGGEASLPREDIRFSLPKGAAITHGTVDPREFFGGATPALDRRALGKLDDEALESKILRSSLTVSSSPSFLLLLFCIVVYDSNCCVIVAYPLTLLFVLTCLHSPRRTR</sequence>
<evidence type="ECO:0000313" key="4">
    <source>
        <dbReference type="Proteomes" id="UP001152484"/>
    </source>
</evidence>
<name>A0A9P0Z9T6_CUSEU</name>
<keyword evidence="2" id="KW-0812">Transmembrane</keyword>
<evidence type="ECO:0000256" key="2">
    <source>
        <dbReference type="SAM" id="Phobius"/>
    </source>
</evidence>
<reference evidence="3" key="1">
    <citation type="submission" date="2022-07" db="EMBL/GenBank/DDBJ databases">
        <authorList>
            <person name="Macas J."/>
            <person name="Novak P."/>
            <person name="Neumann P."/>
        </authorList>
    </citation>
    <scope>NUCLEOTIDE SEQUENCE</scope>
</reference>
<comment type="caution">
    <text evidence="3">The sequence shown here is derived from an EMBL/GenBank/DDBJ whole genome shotgun (WGS) entry which is preliminary data.</text>
</comment>
<evidence type="ECO:0000256" key="1">
    <source>
        <dbReference type="SAM" id="MobiDB-lite"/>
    </source>
</evidence>
<dbReference type="AlphaFoldDB" id="A0A9P0Z9T6"/>